<evidence type="ECO:0000256" key="7">
    <source>
        <dbReference type="SAM" id="Phobius"/>
    </source>
</evidence>
<evidence type="ECO:0000256" key="3">
    <source>
        <dbReference type="ARBA" id="ARBA00022692"/>
    </source>
</evidence>
<evidence type="ECO:0000313" key="10">
    <source>
        <dbReference type="EMBL" id="JAR89271.1"/>
    </source>
</evidence>
<evidence type="ECO:0000256" key="4">
    <source>
        <dbReference type="ARBA" id="ARBA00022847"/>
    </source>
</evidence>
<evidence type="ECO:0000256" key="5">
    <source>
        <dbReference type="ARBA" id="ARBA00022989"/>
    </source>
</evidence>
<organism evidence="10">
    <name type="scientific">Ixodes ricinus</name>
    <name type="common">Common tick</name>
    <name type="synonym">Acarus ricinus</name>
    <dbReference type="NCBI Taxonomy" id="34613"/>
    <lineage>
        <taxon>Eukaryota</taxon>
        <taxon>Metazoa</taxon>
        <taxon>Ecdysozoa</taxon>
        <taxon>Arthropoda</taxon>
        <taxon>Chelicerata</taxon>
        <taxon>Arachnida</taxon>
        <taxon>Acari</taxon>
        <taxon>Parasitiformes</taxon>
        <taxon>Ixodida</taxon>
        <taxon>Ixodoidea</taxon>
        <taxon>Ixodidae</taxon>
        <taxon>Ixodinae</taxon>
        <taxon>Ixodes</taxon>
    </lineage>
</organism>
<feature type="non-terminal residue" evidence="10">
    <location>
        <position position="1"/>
    </location>
</feature>
<name>A0A147BER7_IXORI</name>
<dbReference type="InterPro" id="IPR011701">
    <property type="entry name" value="MFS"/>
</dbReference>
<keyword evidence="3 7" id="KW-0812">Transmembrane</keyword>
<feature type="transmembrane region" description="Helical" evidence="7">
    <location>
        <begin position="440"/>
        <end position="460"/>
    </location>
</feature>
<dbReference type="GO" id="GO:0006820">
    <property type="term" value="P:monoatomic anion transport"/>
    <property type="evidence" value="ECO:0007669"/>
    <property type="project" value="TreeGrafter"/>
</dbReference>
<sequence>RLVLASLLFGGMTILSTQKFDLGIAIIAMVHETAPPAMFKEPENSTVLLPSTACSNVTNASCWDDDERASHFSTFAWSPAIQGVVLGSYFYGVMVPQVLGGRLAERYSAKWALGSGLLASSCLSSMTPWSASLGVAPLVVHRIILGFVHGLSMPAGVALVARWAPKKERSTFMAVIFCGRYLGIVVAMLLFGHLSGTGIAGGWPFPFYVSGIIGISWTILWYFLAYDDPACDPKVAEPELRKIQDTNMVGPLKVETMKRPVPWGAVLTSAPVWALVAARFSNMWVSLLLFTKLPSYAKSVLSLSIKENGNFSAIVFTFTIFSMLGSGICADFLLRQGLRPTFVRKLFQLTANLGPALCLFGLTVAGTDHWLVLSLLVIGKVTLGAFTGGNAPAVVDLAPMYSATLNGMITTFGQSTGIFAPLVAGLLIDPTKGSQEAHWSRIFYLSAAISLLGGAIFAIFGSAERQCWADPDYKSVRLKDPAEEGVTSESVLISGTELPASQLPVNS</sequence>
<feature type="chain" id="PRO_5007542345" evidence="8">
    <location>
        <begin position="18"/>
        <end position="507"/>
    </location>
</feature>
<feature type="transmembrane region" description="Helical" evidence="7">
    <location>
        <begin position="407"/>
        <end position="428"/>
    </location>
</feature>
<keyword evidence="6 7" id="KW-0472">Membrane</keyword>
<feature type="domain" description="Major facilitator superfamily (MFS) profile" evidence="9">
    <location>
        <begin position="1"/>
        <end position="465"/>
    </location>
</feature>
<dbReference type="Gene3D" id="1.20.1250.20">
    <property type="entry name" value="MFS general substrate transporter like domains"/>
    <property type="match status" value="2"/>
</dbReference>
<evidence type="ECO:0000256" key="2">
    <source>
        <dbReference type="ARBA" id="ARBA00022448"/>
    </source>
</evidence>
<feature type="transmembrane region" description="Helical" evidence="7">
    <location>
        <begin position="80"/>
        <end position="99"/>
    </location>
</feature>
<keyword evidence="2" id="KW-0813">Transport</keyword>
<evidence type="ECO:0000256" key="1">
    <source>
        <dbReference type="ARBA" id="ARBA00004141"/>
    </source>
</evidence>
<dbReference type="Pfam" id="PF07690">
    <property type="entry name" value="MFS_1"/>
    <property type="match status" value="1"/>
</dbReference>
<accession>A0A147BER7</accession>
<feature type="transmembrane region" description="Helical" evidence="7">
    <location>
        <begin position="171"/>
        <end position="193"/>
    </location>
</feature>
<dbReference type="InterPro" id="IPR020846">
    <property type="entry name" value="MFS_dom"/>
</dbReference>
<protein>
    <submittedName>
        <fullName evidence="10">Putative sodium/phosphate transporter</fullName>
    </submittedName>
</protein>
<keyword evidence="5 7" id="KW-1133">Transmembrane helix</keyword>
<dbReference type="InterPro" id="IPR050382">
    <property type="entry name" value="MFS_Na/Anion_cotransporter"/>
</dbReference>
<dbReference type="GO" id="GO:0016020">
    <property type="term" value="C:membrane"/>
    <property type="evidence" value="ECO:0007669"/>
    <property type="project" value="UniProtKB-SubCell"/>
</dbReference>
<dbReference type="AlphaFoldDB" id="A0A147BER7"/>
<feature type="transmembrane region" description="Helical" evidence="7">
    <location>
        <begin position="371"/>
        <end position="395"/>
    </location>
</feature>
<feature type="transmembrane region" description="Helical" evidence="7">
    <location>
        <begin position="205"/>
        <end position="224"/>
    </location>
</feature>
<dbReference type="EMBL" id="GEGO01006133">
    <property type="protein sequence ID" value="JAR89271.1"/>
    <property type="molecule type" value="Transcribed_RNA"/>
</dbReference>
<feature type="transmembrane region" description="Helical" evidence="7">
    <location>
        <begin position="111"/>
        <end position="131"/>
    </location>
</feature>
<feature type="signal peptide" evidence="8">
    <location>
        <begin position="1"/>
        <end position="17"/>
    </location>
</feature>
<dbReference type="PROSITE" id="PS50850">
    <property type="entry name" value="MFS"/>
    <property type="match status" value="1"/>
</dbReference>
<dbReference type="GO" id="GO:0015293">
    <property type="term" value="F:symporter activity"/>
    <property type="evidence" value="ECO:0007669"/>
    <property type="project" value="UniProtKB-KW"/>
</dbReference>
<feature type="transmembrane region" description="Helical" evidence="7">
    <location>
        <begin position="143"/>
        <end position="164"/>
    </location>
</feature>
<dbReference type="SUPFAM" id="SSF103473">
    <property type="entry name" value="MFS general substrate transporter"/>
    <property type="match status" value="1"/>
</dbReference>
<feature type="transmembrane region" description="Helical" evidence="7">
    <location>
        <begin position="311"/>
        <end position="334"/>
    </location>
</feature>
<evidence type="ECO:0000256" key="6">
    <source>
        <dbReference type="ARBA" id="ARBA00023136"/>
    </source>
</evidence>
<keyword evidence="8" id="KW-0732">Signal</keyword>
<dbReference type="InterPro" id="IPR036259">
    <property type="entry name" value="MFS_trans_sf"/>
</dbReference>
<dbReference type="FunFam" id="1.20.1250.20:FF:000003">
    <property type="entry name" value="Solute carrier family 17 member 3"/>
    <property type="match status" value="1"/>
</dbReference>
<comment type="subcellular location">
    <subcellularLocation>
        <location evidence="1">Membrane</location>
        <topology evidence="1">Multi-pass membrane protein</topology>
    </subcellularLocation>
</comment>
<reference evidence="10" key="1">
    <citation type="journal article" date="2018" name="PLoS Negl. Trop. Dis.">
        <title>Sialome diversity of ticks revealed by RNAseq of single tick salivary glands.</title>
        <authorList>
            <person name="Perner J."/>
            <person name="Kropackova S."/>
            <person name="Kopacek P."/>
            <person name="Ribeiro J.M."/>
        </authorList>
    </citation>
    <scope>NUCLEOTIDE SEQUENCE</scope>
    <source>
        <strain evidence="10">Siblings of single egg batch collected in Ceske Budejovice</strain>
        <tissue evidence="10">Salivary glands</tissue>
    </source>
</reference>
<dbReference type="PANTHER" id="PTHR11662:SF399">
    <property type="entry name" value="FI19708P1-RELATED"/>
    <property type="match status" value="1"/>
</dbReference>
<feature type="transmembrane region" description="Helical" evidence="7">
    <location>
        <begin position="346"/>
        <end position="365"/>
    </location>
</feature>
<evidence type="ECO:0000259" key="9">
    <source>
        <dbReference type="PROSITE" id="PS50850"/>
    </source>
</evidence>
<proteinExistence type="predicted"/>
<keyword evidence="4" id="KW-0769">Symport</keyword>
<dbReference type="PANTHER" id="PTHR11662">
    <property type="entry name" value="SOLUTE CARRIER FAMILY 17"/>
    <property type="match status" value="1"/>
</dbReference>
<evidence type="ECO:0000256" key="8">
    <source>
        <dbReference type="SAM" id="SignalP"/>
    </source>
</evidence>
<feature type="transmembrane region" description="Helical" evidence="7">
    <location>
        <begin position="263"/>
        <end position="291"/>
    </location>
</feature>